<proteinExistence type="predicted"/>
<dbReference type="PROSITE" id="PS51677">
    <property type="entry name" value="NODB"/>
    <property type="match status" value="1"/>
</dbReference>
<dbReference type="PANTHER" id="PTHR34216">
    <property type="match status" value="1"/>
</dbReference>
<accession>A0A2M9CX03</accession>
<dbReference type="EMBL" id="PGFG01000001">
    <property type="protein sequence ID" value="PJJ76456.1"/>
    <property type="molecule type" value="Genomic_DNA"/>
</dbReference>
<dbReference type="OrthoDB" id="9778320at2"/>
<comment type="caution">
    <text evidence="4">The sequence shown here is derived from an EMBL/GenBank/DDBJ whole genome shotgun (WGS) entry which is preliminary data.</text>
</comment>
<dbReference type="Pfam" id="PF01522">
    <property type="entry name" value="Polysacc_deac_1"/>
    <property type="match status" value="1"/>
</dbReference>
<dbReference type="Gene3D" id="3.20.20.370">
    <property type="entry name" value="Glycoside hydrolase/deacetylase"/>
    <property type="match status" value="1"/>
</dbReference>
<sequence length="250" mass="29278">MFFHYLWFMLLPLFGFRAPVAPIQKQLPKEVPVLCFHHIRPDTMRHLSPYSVTVSTFKADMKILHDSGYHTILPDQLYDYLTKGTPLPPKPVMITFDDNDGEQFTIAKPTLDQYGFKGVFFIMTVTIGKPHYMSREQIKQLAEEGHQIGLHTWDHHMVTKYTEQDWVKQLDEPKKMLEQLIGKPIPYFAYPYGVWNQQALLELKKRNIKLAFQLSGKIDPTYPLLTVRRIIVPNSNSPQTLLKIMHRDFH</sequence>
<evidence type="ECO:0000256" key="2">
    <source>
        <dbReference type="ARBA" id="ARBA00022729"/>
    </source>
</evidence>
<dbReference type="PANTHER" id="PTHR34216:SF3">
    <property type="entry name" value="POLY-BETA-1,6-N-ACETYL-D-GLUCOSAMINE N-DEACETYLASE"/>
    <property type="match status" value="1"/>
</dbReference>
<dbReference type="CDD" id="cd10918">
    <property type="entry name" value="CE4_NodB_like_5s_6s"/>
    <property type="match status" value="1"/>
</dbReference>
<organism evidence="4 5">
    <name type="scientific">Thermoflavifilum aggregans</name>
    <dbReference type="NCBI Taxonomy" id="454188"/>
    <lineage>
        <taxon>Bacteria</taxon>
        <taxon>Pseudomonadati</taxon>
        <taxon>Bacteroidota</taxon>
        <taxon>Chitinophagia</taxon>
        <taxon>Chitinophagales</taxon>
        <taxon>Chitinophagaceae</taxon>
        <taxon>Thermoflavifilum</taxon>
    </lineage>
</organism>
<dbReference type="RefSeq" id="WP_100314931.1">
    <property type="nucleotide sequence ID" value="NZ_PGFG01000001.1"/>
</dbReference>
<keyword evidence="2" id="KW-0732">Signal</keyword>
<evidence type="ECO:0000313" key="5">
    <source>
        <dbReference type="Proteomes" id="UP000230000"/>
    </source>
</evidence>
<keyword evidence="5" id="KW-1185">Reference proteome</keyword>
<protein>
    <submittedName>
        <fullName evidence="4">Polysaccharide deacetylase</fullName>
    </submittedName>
</protein>
<dbReference type="Proteomes" id="UP000230000">
    <property type="component" value="Unassembled WGS sequence"/>
</dbReference>
<dbReference type="InterPro" id="IPR011330">
    <property type="entry name" value="Glyco_hydro/deAcase_b/a-brl"/>
</dbReference>
<reference evidence="4 5" key="1">
    <citation type="submission" date="2017-11" db="EMBL/GenBank/DDBJ databases">
        <title>Genomic Encyclopedia of Archaeal and Bacterial Type Strains, Phase II (KMG-II): From Individual Species to Whole Genera.</title>
        <authorList>
            <person name="Goeker M."/>
        </authorList>
    </citation>
    <scope>NUCLEOTIDE SEQUENCE [LARGE SCALE GENOMIC DNA]</scope>
    <source>
        <strain evidence="4 5">DSM 27268</strain>
    </source>
</reference>
<dbReference type="GO" id="GO:0016810">
    <property type="term" value="F:hydrolase activity, acting on carbon-nitrogen (but not peptide) bonds"/>
    <property type="evidence" value="ECO:0007669"/>
    <property type="project" value="InterPro"/>
</dbReference>
<evidence type="ECO:0000259" key="3">
    <source>
        <dbReference type="PROSITE" id="PS51677"/>
    </source>
</evidence>
<dbReference type="GO" id="GO:0005576">
    <property type="term" value="C:extracellular region"/>
    <property type="evidence" value="ECO:0007669"/>
    <property type="project" value="UniProtKB-SubCell"/>
</dbReference>
<evidence type="ECO:0000256" key="1">
    <source>
        <dbReference type="ARBA" id="ARBA00004613"/>
    </source>
</evidence>
<dbReference type="SUPFAM" id="SSF88713">
    <property type="entry name" value="Glycoside hydrolase/deacetylase"/>
    <property type="match status" value="1"/>
</dbReference>
<feature type="domain" description="NodB homology" evidence="3">
    <location>
        <begin position="90"/>
        <end position="250"/>
    </location>
</feature>
<name>A0A2M9CX03_9BACT</name>
<dbReference type="InterPro" id="IPR002509">
    <property type="entry name" value="NODB_dom"/>
</dbReference>
<dbReference type="AlphaFoldDB" id="A0A2M9CX03"/>
<dbReference type="GO" id="GO:0005975">
    <property type="term" value="P:carbohydrate metabolic process"/>
    <property type="evidence" value="ECO:0007669"/>
    <property type="project" value="InterPro"/>
</dbReference>
<gene>
    <name evidence="4" type="ORF">BXY57_2076</name>
</gene>
<comment type="subcellular location">
    <subcellularLocation>
        <location evidence="1">Secreted</location>
    </subcellularLocation>
</comment>
<dbReference type="InterPro" id="IPR051398">
    <property type="entry name" value="Polysacch_Deacetylase"/>
</dbReference>
<evidence type="ECO:0000313" key="4">
    <source>
        <dbReference type="EMBL" id="PJJ76456.1"/>
    </source>
</evidence>